<evidence type="ECO:0000256" key="7">
    <source>
        <dbReference type="SAM" id="Phobius"/>
    </source>
</evidence>
<feature type="transmembrane region" description="Helical" evidence="7">
    <location>
        <begin position="507"/>
        <end position="526"/>
    </location>
</feature>
<feature type="compositionally biased region" description="Low complexity" evidence="6">
    <location>
        <begin position="98"/>
        <end position="115"/>
    </location>
</feature>
<organism evidence="10">
    <name type="scientific">Blastobotrys adeninivorans</name>
    <name type="common">Yeast</name>
    <name type="synonym">Arxula adeninivorans</name>
    <dbReference type="NCBI Taxonomy" id="409370"/>
    <lineage>
        <taxon>Eukaryota</taxon>
        <taxon>Fungi</taxon>
        <taxon>Dikarya</taxon>
        <taxon>Ascomycota</taxon>
        <taxon>Saccharomycotina</taxon>
        <taxon>Dipodascomycetes</taxon>
        <taxon>Dipodascales</taxon>
        <taxon>Trichomonascaceae</taxon>
        <taxon>Blastobotrys</taxon>
    </lineage>
</organism>
<feature type="transmembrane region" description="Helical" evidence="7">
    <location>
        <begin position="423"/>
        <end position="445"/>
    </location>
</feature>
<feature type="region of interest" description="Disordered" evidence="6">
    <location>
        <begin position="33"/>
        <end position="177"/>
    </location>
</feature>
<evidence type="ECO:0000256" key="4">
    <source>
        <dbReference type="ARBA" id="ARBA00022989"/>
    </source>
</evidence>
<comment type="subcellular location">
    <subcellularLocation>
        <location evidence="1">Membrane</location>
        <topology evidence="1">Multi-pass membrane protein</topology>
    </subcellularLocation>
</comment>
<comment type="similarity">
    <text evidence="2">Belongs to the SYG1 (TC 2.A.94) family.</text>
</comment>
<keyword evidence="3 7" id="KW-0812">Transmembrane</keyword>
<feature type="transmembrane region" description="Helical" evidence="7">
    <location>
        <begin position="737"/>
        <end position="757"/>
    </location>
</feature>
<accession>A0A060T282</accession>
<dbReference type="GO" id="GO:0005886">
    <property type="term" value="C:plasma membrane"/>
    <property type="evidence" value="ECO:0007669"/>
    <property type="project" value="TreeGrafter"/>
</dbReference>
<keyword evidence="5 7" id="KW-0472">Membrane</keyword>
<feature type="transmembrane region" description="Helical" evidence="7">
    <location>
        <begin position="465"/>
        <end position="486"/>
    </location>
</feature>
<dbReference type="GO" id="GO:0005794">
    <property type="term" value="C:Golgi apparatus"/>
    <property type="evidence" value="ECO:0007669"/>
    <property type="project" value="TreeGrafter"/>
</dbReference>
<dbReference type="InterPro" id="IPR004331">
    <property type="entry name" value="SPX_dom"/>
</dbReference>
<evidence type="ECO:0000256" key="3">
    <source>
        <dbReference type="ARBA" id="ARBA00022692"/>
    </source>
</evidence>
<feature type="compositionally biased region" description="Polar residues" evidence="6">
    <location>
        <begin position="116"/>
        <end position="153"/>
    </location>
</feature>
<dbReference type="PROSITE" id="PS51382">
    <property type="entry name" value="SPX"/>
    <property type="match status" value="1"/>
</dbReference>
<evidence type="ECO:0000256" key="1">
    <source>
        <dbReference type="ARBA" id="ARBA00004141"/>
    </source>
</evidence>
<evidence type="ECO:0000256" key="5">
    <source>
        <dbReference type="ARBA" id="ARBA00023136"/>
    </source>
</evidence>
<feature type="domain" description="EXS" evidence="8">
    <location>
        <begin position="624"/>
        <end position="820"/>
    </location>
</feature>
<feature type="compositionally biased region" description="Acidic residues" evidence="6">
    <location>
        <begin position="883"/>
        <end position="899"/>
    </location>
</feature>
<keyword evidence="4 7" id="KW-1133">Transmembrane helix</keyword>
<feature type="transmembrane region" description="Helical" evidence="7">
    <location>
        <begin position="538"/>
        <end position="557"/>
    </location>
</feature>
<reference evidence="10" key="1">
    <citation type="submission" date="2014-02" db="EMBL/GenBank/DDBJ databases">
        <authorList>
            <person name="Genoscope - CEA"/>
        </authorList>
    </citation>
    <scope>NUCLEOTIDE SEQUENCE</scope>
    <source>
        <strain evidence="10">LS3</strain>
    </source>
</reference>
<dbReference type="AlphaFoldDB" id="A0A060T282"/>
<evidence type="ECO:0000256" key="6">
    <source>
        <dbReference type="SAM" id="MobiDB-lite"/>
    </source>
</evidence>
<dbReference type="Pfam" id="PF03124">
    <property type="entry name" value="EXS"/>
    <property type="match status" value="1"/>
</dbReference>
<dbReference type="GO" id="GO:0000822">
    <property type="term" value="F:inositol hexakisphosphate binding"/>
    <property type="evidence" value="ECO:0007669"/>
    <property type="project" value="TreeGrafter"/>
</dbReference>
<gene>
    <name evidence="10" type="ORF">GNLVRS02_ARAD1C23254g</name>
</gene>
<dbReference type="PhylomeDB" id="A0A060T282"/>
<dbReference type="PANTHER" id="PTHR10783:SF103">
    <property type="entry name" value="SOLUTE CARRIER FAMILY 53 MEMBER 1"/>
    <property type="match status" value="1"/>
</dbReference>
<feature type="region of interest" description="Disordered" evidence="6">
    <location>
        <begin position="821"/>
        <end position="849"/>
    </location>
</feature>
<protein>
    <submittedName>
        <fullName evidence="10">ARAD1C23254p</fullName>
    </submittedName>
</protein>
<name>A0A060T282_BLAAD</name>
<dbReference type="EMBL" id="HG937693">
    <property type="protein sequence ID" value="CDP34909.1"/>
    <property type="molecule type" value="Genomic_DNA"/>
</dbReference>
<feature type="transmembrane region" description="Helical" evidence="7">
    <location>
        <begin position="690"/>
        <end position="708"/>
    </location>
</feature>
<sequence>MKFAFHLKEELVPEWRDQYLDYKGGKKLLKRIVRNETPIQKPIKPPKSADTDGQAHSSQVLHRSLEGLSQRIDASAPSTTKSPIELPPPALTHPPSTPNKNSATTSSNDSSSTKTPFQKESSDISIRNQDTSTTEGSENSQGPDNTQNSSSKLVNDKSPLLNSPREGQKSGRFSVRTPYQSILASPTIIEKARNRKDAEDQFLKWVDDQIDKIDKFYSQKEQEAVERFLLLQDQLIRLINHKQRIHNRGAIDRAAKSTISVFAKKVGLPSLPVLLQDKFSSSKRCNSEEHLSTVGPVRGTQPSDDYVRHDDDMHVVYSAAKRQLKVALSEYYRSLELLKGYRALNQTAVRKIVKKFDKLANRQESEKYTKKVADSYFSKSDVLENLSNKTEEMFAKYFENSNRKSAIEKLRAKEFAPLHYRPMLSAGLWIGLSIPLFIQAIYVGIKHLSNGTHPDTEYLFQVWGGFFIVNLILMLFSLNLWIWSKFKINYPFIFEFDQRHSLDVQQYPELPAFLLFLMSLFGWLTFNDFFQEYPAKYFPPIYLGIAVVVWILPFPIIYWRSRKWLLVACWRLLLSGLYPVEFRDFFLGDIFCSLNYSLSNASFFFCLYATHWEFVYPGSPKASRCSSQRSRLLGFLNCLPGIWRFLQCLRRFGDTGDWFPHLANAAKYSCLILYYMFLSLMRIDRGQSDALRAVFITFAAINAIYSSFWDLVMDFSLGQMGSKHFMLRDELAFGAKWPYYTIMVIDPIMRFSWVLYAVFSRQIQQSAKISFIVALIEIVRRFLWVFFRVENEHCSNVVRMRATRDLVLPYSVYKKEKDEEEAVDEPLLIPRRSQTTQEPEGYHGSPGRRDTFASIATPVLRAVSAKVRSAHTADFQRKTVVVGEEDEEEDDDDDLEDDHDVTSHTNSN</sequence>
<evidence type="ECO:0000259" key="9">
    <source>
        <dbReference type="PROSITE" id="PS51382"/>
    </source>
</evidence>
<feature type="domain" description="SPX" evidence="9">
    <location>
        <begin position="1"/>
        <end position="370"/>
    </location>
</feature>
<dbReference type="Pfam" id="PF03105">
    <property type="entry name" value="SPX"/>
    <property type="match status" value="1"/>
</dbReference>
<feature type="compositionally biased region" description="Pro residues" evidence="6">
    <location>
        <begin position="85"/>
        <end position="97"/>
    </location>
</feature>
<evidence type="ECO:0000259" key="8">
    <source>
        <dbReference type="PROSITE" id="PS51380"/>
    </source>
</evidence>
<feature type="region of interest" description="Disordered" evidence="6">
    <location>
        <begin position="876"/>
        <end position="908"/>
    </location>
</feature>
<dbReference type="PANTHER" id="PTHR10783">
    <property type="entry name" value="XENOTROPIC AND POLYTROPIC RETROVIRUS RECEPTOR 1-RELATED"/>
    <property type="match status" value="1"/>
</dbReference>
<evidence type="ECO:0000256" key="2">
    <source>
        <dbReference type="ARBA" id="ARBA00009665"/>
    </source>
</evidence>
<reference evidence="10" key="2">
    <citation type="submission" date="2014-06" db="EMBL/GenBank/DDBJ databases">
        <title>The complete genome of Blastobotrys (Arxula) adeninivorans LS3 - a yeast of biotechnological interest.</title>
        <authorList>
            <person name="Kunze G."/>
            <person name="Gaillardin C."/>
            <person name="Czernicka M."/>
            <person name="Durrens P."/>
            <person name="Martin T."/>
            <person name="Boer E."/>
            <person name="Gabaldon T."/>
            <person name="Cruz J."/>
            <person name="Talla E."/>
            <person name="Marck C."/>
            <person name="Goffeau A."/>
            <person name="Barbe V."/>
            <person name="Baret P."/>
            <person name="Baronian K."/>
            <person name="Beier S."/>
            <person name="Bleykasten C."/>
            <person name="Bode R."/>
            <person name="Casaregola S."/>
            <person name="Despons L."/>
            <person name="Fairhead C."/>
            <person name="Giersberg M."/>
            <person name="Gierski P."/>
            <person name="Hahnel U."/>
            <person name="Hartmann A."/>
            <person name="Jankowska D."/>
            <person name="Jubin C."/>
            <person name="Jung P."/>
            <person name="Lafontaine I."/>
            <person name="Leh-Louis V."/>
            <person name="Lemaire M."/>
            <person name="Marcet-Houben M."/>
            <person name="Mascher M."/>
            <person name="Morel G."/>
            <person name="Richard G.-F."/>
            <person name="Riechen J."/>
            <person name="Sacerdot C."/>
            <person name="Sarkar A."/>
            <person name="Savel G."/>
            <person name="Schacherer J."/>
            <person name="Sherman D."/>
            <person name="Straub M.-L."/>
            <person name="Stein N."/>
            <person name="Thierry A."/>
            <person name="Trautwein-Schult A."/>
            <person name="Westhof E."/>
            <person name="Worch S."/>
            <person name="Dujon B."/>
            <person name="Souciet J.-L."/>
            <person name="Wincker P."/>
            <person name="Scholz U."/>
            <person name="Neuveglise N."/>
        </authorList>
    </citation>
    <scope>NUCLEOTIDE SEQUENCE</scope>
    <source>
        <strain evidence="10">LS3</strain>
    </source>
</reference>
<dbReference type="CDD" id="cd14475">
    <property type="entry name" value="SPX_SYG1_like"/>
    <property type="match status" value="1"/>
</dbReference>
<dbReference type="PROSITE" id="PS51380">
    <property type="entry name" value="EXS"/>
    <property type="match status" value="1"/>
</dbReference>
<dbReference type="CDD" id="cd14447">
    <property type="entry name" value="SPX"/>
    <property type="match status" value="1"/>
</dbReference>
<dbReference type="GO" id="GO:0006817">
    <property type="term" value="P:phosphate ion transport"/>
    <property type="evidence" value="ECO:0007669"/>
    <property type="project" value="TreeGrafter"/>
</dbReference>
<dbReference type="InterPro" id="IPR004342">
    <property type="entry name" value="EXS_C"/>
</dbReference>
<evidence type="ECO:0000313" key="10">
    <source>
        <dbReference type="EMBL" id="CDP34909.1"/>
    </source>
</evidence>
<dbReference type="GO" id="GO:0016036">
    <property type="term" value="P:cellular response to phosphate starvation"/>
    <property type="evidence" value="ECO:0007669"/>
    <property type="project" value="TreeGrafter"/>
</dbReference>
<proteinExistence type="inferred from homology"/>